<protein>
    <recommendedName>
        <fullName evidence="4">Secreted protein</fullName>
    </recommendedName>
</protein>
<evidence type="ECO:0000256" key="1">
    <source>
        <dbReference type="SAM" id="SignalP"/>
    </source>
</evidence>
<feature type="chain" id="PRO_5042976987" description="Secreted protein" evidence="1">
    <location>
        <begin position="21"/>
        <end position="75"/>
    </location>
</feature>
<gene>
    <name evidence="2" type="ORF">G7B40_013060</name>
</gene>
<name>A0AAP5MAE3_9CYAN</name>
<evidence type="ECO:0008006" key="4">
    <source>
        <dbReference type="Google" id="ProtNLM"/>
    </source>
</evidence>
<dbReference type="Proteomes" id="UP000667802">
    <property type="component" value="Unassembled WGS sequence"/>
</dbReference>
<reference evidence="3" key="1">
    <citation type="journal article" date="2021" name="Science">
        <title>Hunting the eagle killer: A cyanobacterial neurotoxin causes vacuolar myelinopathy.</title>
        <authorList>
            <person name="Breinlinger S."/>
            <person name="Phillips T.J."/>
            <person name="Haram B.N."/>
            <person name="Mares J."/>
            <person name="Martinez Yerena J.A."/>
            <person name="Hrouzek P."/>
            <person name="Sobotka R."/>
            <person name="Henderson W.M."/>
            <person name="Schmieder P."/>
            <person name="Williams S.M."/>
            <person name="Lauderdale J.D."/>
            <person name="Wilde H.D."/>
            <person name="Gerrin W."/>
            <person name="Kust A."/>
            <person name="Washington J.W."/>
            <person name="Wagner C."/>
            <person name="Geier B."/>
            <person name="Liebeke M."/>
            <person name="Enke H."/>
            <person name="Niedermeyer T.H.J."/>
            <person name="Wilde S.B."/>
        </authorList>
    </citation>
    <scope>NUCLEOTIDE SEQUENCE [LARGE SCALE GENOMIC DNA]</scope>
    <source>
        <strain evidence="3">Thurmond2011</strain>
    </source>
</reference>
<feature type="signal peptide" evidence="1">
    <location>
        <begin position="1"/>
        <end position="20"/>
    </location>
</feature>
<keyword evidence="3" id="KW-1185">Reference proteome</keyword>
<dbReference type="AlphaFoldDB" id="A0AAP5MAE3"/>
<keyword evidence="1" id="KW-0732">Signal</keyword>
<sequence>MKRFSPAFLAILLVSGSVLALSQNADASPSNSERDKWRERVVHIENKRRHRSYLQDHCATALSIFNCVSLYNFKH</sequence>
<evidence type="ECO:0000313" key="2">
    <source>
        <dbReference type="EMBL" id="MDR9895489.1"/>
    </source>
</evidence>
<evidence type="ECO:0000313" key="3">
    <source>
        <dbReference type="Proteomes" id="UP000667802"/>
    </source>
</evidence>
<dbReference type="EMBL" id="JAALHA020000005">
    <property type="protein sequence ID" value="MDR9895489.1"/>
    <property type="molecule type" value="Genomic_DNA"/>
</dbReference>
<dbReference type="RefSeq" id="WP_208350008.1">
    <property type="nucleotide sequence ID" value="NZ_JAALHA020000005.1"/>
</dbReference>
<accession>A0AAP5MAE3</accession>
<comment type="caution">
    <text evidence="2">The sequence shown here is derived from an EMBL/GenBank/DDBJ whole genome shotgun (WGS) entry which is preliminary data.</text>
</comment>
<organism evidence="2 3">
    <name type="scientific">Aetokthonos hydrillicola Thurmond2011</name>
    <dbReference type="NCBI Taxonomy" id="2712845"/>
    <lineage>
        <taxon>Bacteria</taxon>
        <taxon>Bacillati</taxon>
        <taxon>Cyanobacteriota</taxon>
        <taxon>Cyanophyceae</taxon>
        <taxon>Nostocales</taxon>
        <taxon>Hapalosiphonaceae</taxon>
        <taxon>Aetokthonos</taxon>
    </lineage>
</organism>
<proteinExistence type="predicted"/>